<evidence type="ECO:0000259" key="7">
    <source>
        <dbReference type="Pfam" id="PF00172"/>
    </source>
</evidence>
<dbReference type="Pfam" id="PF00172">
    <property type="entry name" value="Zn_clus"/>
    <property type="match status" value="1"/>
</dbReference>
<dbReference type="AlphaFoldDB" id="W9Y9E4"/>
<proteinExistence type="predicted"/>
<keyword evidence="5" id="KW-0539">Nucleus</keyword>
<keyword evidence="3" id="KW-0238">DNA-binding</keyword>
<evidence type="ECO:0000313" key="9">
    <source>
        <dbReference type="Proteomes" id="UP000019484"/>
    </source>
</evidence>
<dbReference type="InterPro" id="IPR036864">
    <property type="entry name" value="Zn2-C6_fun-type_DNA-bd_sf"/>
</dbReference>
<name>W9Y9E4_9EURO</name>
<dbReference type="InterPro" id="IPR001138">
    <property type="entry name" value="Zn2Cys6_DnaBD"/>
</dbReference>
<dbReference type="GO" id="GO:0008270">
    <property type="term" value="F:zinc ion binding"/>
    <property type="evidence" value="ECO:0007669"/>
    <property type="project" value="InterPro"/>
</dbReference>
<dbReference type="EMBL" id="AMWN01000005">
    <property type="protein sequence ID" value="EXJ85836.1"/>
    <property type="molecule type" value="Genomic_DNA"/>
</dbReference>
<feature type="compositionally biased region" description="Basic and acidic residues" evidence="6">
    <location>
        <begin position="57"/>
        <end position="71"/>
    </location>
</feature>
<feature type="compositionally biased region" description="Polar residues" evidence="6">
    <location>
        <begin position="98"/>
        <end position="107"/>
    </location>
</feature>
<feature type="domain" description="Zn(2)-C6 fungal-type" evidence="7">
    <location>
        <begin position="15"/>
        <end position="48"/>
    </location>
</feature>
<feature type="region of interest" description="Disordered" evidence="6">
    <location>
        <begin position="54"/>
        <end position="174"/>
    </location>
</feature>
<comment type="caution">
    <text evidence="8">The sequence shown here is derived from an EMBL/GenBank/DDBJ whole genome shotgun (WGS) entry which is preliminary data.</text>
</comment>
<dbReference type="CDD" id="cd00067">
    <property type="entry name" value="GAL4"/>
    <property type="match status" value="1"/>
</dbReference>
<dbReference type="HOGENOM" id="CLU_028540_1_1_1"/>
<dbReference type="GeneID" id="19161073"/>
<dbReference type="PANTHER" id="PTHR37534:SF8">
    <property type="entry name" value="ZN(II)2CYS6 TRANSCRIPTION FACTOR (EUROFUNG)"/>
    <property type="match status" value="1"/>
</dbReference>
<dbReference type="RefSeq" id="XP_007725274.1">
    <property type="nucleotide sequence ID" value="XM_007727084.1"/>
</dbReference>
<evidence type="ECO:0000256" key="2">
    <source>
        <dbReference type="ARBA" id="ARBA00023015"/>
    </source>
</evidence>
<dbReference type="GO" id="GO:0045944">
    <property type="term" value="P:positive regulation of transcription by RNA polymerase II"/>
    <property type="evidence" value="ECO:0007669"/>
    <property type="project" value="TreeGrafter"/>
</dbReference>
<dbReference type="Proteomes" id="UP000019484">
    <property type="component" value="Unassembled WGS sequence"/>
</dbReference>
<dbReference type="eggNOG" id="ENOG502T1JF">
    <property type="taxonomic scope" value="Eukaryota"/>
</dbReference>
<accession>W9Y9E4</accession>
<keyword evidence="4" id="KW-0804">Transcription</keyword>
<dbReference type="OrthoDB" id="2015447at2759"/>
<feature type="compositionally biased region" description="Low complexity" evidence="6">
    <location>
        <begin position="77"/>
        <end position="87"/>
    </location>
</feature>
<dbReference type="InterPro" id="IPR021858">
    <property type="entry name" value="Fun_TF"/>
</dbReference>
<dbReference type="Pfam" id="PF11951">
    <property type="entry name" value="Fungal_trans_2"/>
    <property type="match status" value="1"/>
</dbReference>
<evidence type="ECO:0000256" key="4">
    <source>
        <dbReference type="ARBA" id="ARBA00023163"/>
    </source>
</evidence>
<dbReference type="SUPFAM" id="SSF57701">
    <property type="entry name" value="Zn2/Cys6 DNA-binding domain"/>
    <property type="match status" value="1"/>
</dbReference>
<keyword evidence="2" id="KW-0805">Transcription regulation</keyword>
<evidence type="ECO:0000256" key="1">
    <source>
        <dbReference type="ARBA" id="ARBA00004123"/>
    </source>
</evidence>
<dbReference type="GO" id="GO:0000981">
    <property type="term" value="F:DNA-binding transcription factor activity, RNA polymerase II-specific"/>
    <property type="evidence" value="ECO:0007669"/>
    <property type="project" value="InterPro"/>
</dbReference>
<evidence type="ECO:0000256" key="6">
    <source>
        <dbReference type="SAM" id="MobiDB-lite"/>
    </source>
</evidence>
<gene>
    <name evidence="8" type="ORF">A1O1_06205</name>
</gene>
<dbReference type="STRING" id="1182541.W9Y9E4"/>
<dbReference type="PANTHER" id="PTHR37534">
    <property type="entry name" value="TRANSCRIPTIONAL ACTIVATOR PROTEIN UGA3"/>
    <property type="match status" value="1"/>
</dbReference>
<sequence length="705" mass="79261">MSQRTNSLAFAKSDCHTCKALHRVCDRQRPICTTCQNAGDECKGFQTRLIWEGSDLPSRRGDDSRRRHGIECRPVPSETATATATESTKAKRAGHTKIGSQRSTSPQKRGREFSFVNWPPKRRKKHSRKGGEESQQAHASPVPKEEDASDAHAPGKTVADPASQKPVPPVPNMRQKHQDSLHISADYTSIMGSADLQLTPTVQTNNMFRSPVFDNWLLPDTAGVEELPLFSTDATLDGMPNQGSEQHPSATLWLMDGAEEDEDVEGTVTGSGAKIQSEWPLRPNSPSSMALSMATLHKDTFDIDSFTILASIPPRVQYISTADQFSVLLDRYDQEFCTYPVTNDLDINPFRYRRETSRGSKHLLHAIIAIACHHQNSYSINSSPPAEFYQHKNQAAALYKAAVENPEIQAQGLEALDTLLALWCIDTVESALNPWRAHLSHAYSLLELAGGIDVWSLSFRWDAVVALLSRRPCVMPYTYFEAVLQWEVSQFWTFFELIGCPRELLVPLMQLAHLAGQSKTKGSMGKAMKAIVTEIEGNLRSYQPPDNEAVYDLELEDDESLQQARDQYHSCEAIRYSLLIYALQVFQDDEGETTRASVSTKLRYLSRVALDHVCSIRPSSPTQKQLLLPIFLAGAQTTFDRHKNFIREYCRQWFETFGYHMFTSVIGILEEVWAGQDEADRGPWWGEVVDRWRQAGHGDVDFCFG</sequence>
<reference evidence="8 9" key="1">
    <citation type="submission" date="2013-03" db="EMBL/GenBank/DDBJ databases">
        <title>The Genome Sequence of Capronia coronata CBS 617.96.</title>
        <authorList>
            <consortium name="The Broad Institute Genomics Platform"/>
            <person name="Cuomo C."/>
            <person name="de Hoog S."/>
            <person name="Gorbushina A."/>
            <person name="Walker B."/>
            <person name="Young S.K."/>
            <person name="Zeng Q."/>
            <person name="Gargeya S."/>
            <person name="Fitzgerald M."/>
            <person name="Haas B."/>
            <person name="Abouelleil A."/>
            <person name="Allen A.W."/>
            <person name="Alvarado L."/>
            <person name="Arachchi H.M."/>
            <person name="Berlin A.M."/>
            <person name="Chapman S.B."/>
            <person name="Gainer-Dewar J."/>
            <person name="Goldberg J."/>
            <person name="Griggs A."/>
            <person name="Gujja S."/>
            <person name="Hansen M."/>
            <person name="Howarth C."/>
            <person name="Imamovic A."/>
            <person name="Ireland A."/>
            <person name="Larimer J."/>
            <person name="McCowan C."/>
            <person name="Murphy C."/>
            <person name="Pearson M."/>
            <person name="Poon T.W."/>
            <person name="Priest M."/>
            <person name="Roberts A."/>
            <person name="Saif S."/>
            <person name="Shea T."/>
            <person name="Sisk P."/>
            <person name="Sykes S."/>
            <person name="Wortman J."/>
            <person name="Nusbaum C."/>
            <person name="Birren B."/>
        </authorList>
    </citation>
    <scope>NUCLEOTIDE SEQUENCE [LARGE SCALE GENOMIC DNA]</scope>
    <source>
        <strain evidence="8 9">CBS 617.96</strain>
    </source>
</reference>
<evidence type="ECO:0000256" key="5">
    <source>
        <dbReference type="ARBA" id="ARBA00023242"/>
    </source>
</evidence>
<dbReference type="GO" id="GO:0000976">
    <property type="term" value="F:transcription cis-regulatory region binding"/>
    <property type="evidence" value="ECO:0007669"/>
    <property type="project" value="TreeGrafter"/>
</dbReference>
<protein>
    <recommendedName>
        <fullName evidence="7">Zn(2)-C6 fungal-type domain-containing protein</fullName>
    </recommendedName>
</protein>
<evidence type="ECO:0000313" key="8">
    <source>
        <dbReference type="EMBL" id="EXJ85836.1"/>
    </source>
</evidence>
<evidence type="ECO:0000256" key="3">
    <source>
        <dbReference type="ARBA" id="ARBA00023125"/>
    </source>
</evidence>
<comment type="subcellular location">
    <subcellularLocation>
        <location evidence="1">Nucleus</location>
    </subcellularLocation>
</comment>
<keyword evidence="9" id="KW-1185">Reference proteome</keyword>
<organism evidence="8 9">
    <name type="scientific">Capronia coronata CBS 617.96</name>
    <dbReference type="NCBI Taxonomy" id="1182541"/>
    <lineage>
        <taxon>Eukaryota</taxon>
        <taxon>Fungi</taxon>
        <taxon>Dikarya</taxon>
        <taxon>Ascomycota</taxon>
        <taxon>Pezizomycotina</taxon>
        <taxon>Eurotiomycetes</taxon>
        <taxon>Chaetothyriomycetidae</taxon>
        <taxon>Chaetothyriales</taxon>
        <taxon>Herpotrichiellaceae</taxon>
        <taxon>Capronia</taxon>
    </lineage>
</organism>
<dbReference type="GO" id="GO:0005634">
    <property type="term" value="C:nucleus"/>
    <property type="evidence" value="ECO:0007669"/>
    <property type="project" value="UniProtKB-SubCell"/>
</dbReference>